<organism evidence="1 2">
    <name type="scientific">Dorcoceras hygrometricum</name>
    <dbReference type="NCBI Taxonomy" id="472368"/>
    <lineage>
        <taxon>Eukaryota</taxon>
        <taxon>Viridiplantae</taxon>
        <taxon>Streptophyta</taxon>
        <taxon>Embryophyta</taxon>
        <taxon>Tracheophyta</taxon>
        <taxon>Spermatophyta</taxon>
        <taxon>Magnoliopsida</taxon>
        <taxon>eudicotyledons</taxon>
        <taxon>Gunneridae</taxon>
        <taxon>Pentapetalae</taxon>
        <taxon>asterids</taxon>
        <taxon>lamiids</taxon>
        <taxon>Lamiales</taxon>
        <taxon>Gesneriaceae</taxon>
        <taxon>Didymocarpoideae</taxon>
        <taxon>Trichosporeae</taxon>
        <taxon>Loxocarpinae</taxon>
        <taxon>Dorcoceras</taxon>
    </lineage>
</organism>
<protein>
    <submittedName>
        <fullName evidence="1">Uncharacterized protein</fullName>
    </submittedName>
</protein>
<keyword evidence="2" id="KW-1185">Reference proteome</keyword>
<dbReference type="Proteomes" id="UP000250235">
    <property type="component" value="Unassembled WGS sequence"/>
</dbReference>
<evidence type="ECO:0000313" key="1">
    <source>
        <dbReference type="EMBL" id="KZV29206.1"/>
    </source>
</evidence>
<evidence type="ECO:0000313" key="2">
    <source>
        <dbReference type="Proteomes" id="UP000250235"/>
    </source>
</evidence>
<name>A0A2Z7BBC5_9LAMI</name>
<proteinExistence type="predicted"/>
<reference evidence="1 2" key="1">
    <citation type="journal article" date="2015" name="Proc. Natl. Acad. Sci. U.S.A.">
        <title>The resurrection genome of Boea hygrometrica: A blueprint for survival of dehydration.</title>
        <authorList>
            <person name="Xiao L."/>
            <person name="Yang G."/>
            <person name="Zhang L."/>
            <person name="Yang X."/>
            <person name="Zhao S."/>
            <person name="Ji Z."/>
            <person name="Zhou Q."/>
            <person name="Hu M."/>
            <person name="Wang Y."/>
            <person name="Chen M."/>
            <person name="Xu Y."/>
            <person name="Jin H."/>
            <person name="Xiao X."/>
            <person name="Hu G."/>
            <person name="Bao F."/>
            <person name="Hu Y."/>
            <person name="Wan P."/>
            <person name="Li L."/>
            <person name="Deng X."/>
            <person name="Kuang T."/>
            <person name="Xiang C."/>
            <person name="Zhu J.K."/>
            <person name="Oliver M.J."/>
            <person name="He Y."/>
        </authorList>
    </citation>
    <scope>NUCLEOTIDE SEQUENCE [LARGE SCALE GENOMIC DNA]</scope>
    <source>
        <strain evidence="2">cv. XS01</strain>
    </source>
</reference>
<gene>
    <name evidence="1" type="ORF">F511_37989</name>
</gene>
<dbReference type="EMBL" id="KV009432">
    <property type="protein sequence ID" value="KZV29206.1"/>
    <property type="molecule type" value="Genomic_DNA"/>
</dbReference>
<dbReference type="AlphaFoldDB" id="A0A2Z7BBC5"/>
<sequence length="205" mass="23911">MLSQELLRAVCEADRDWSGAPDSMKGWYGAVSDYDPVDESSTSDGAESGLAIEGWLEHMVDRVRNEDDTRLSFVMFQLRGLVQLWRRGTSQELLVSGRWILGRVFRTASRQEYTLELHHNPKERGFDSLVQGDLPMAESTRFVLVLQVSDWEKNKRFSRVLLVMFRGYFIPLFSFSDQIIGRQKCLCWESLLNFSTRDLRWLMWT</sequence>
<dbReference type="OrthoDB" id="913391at2759"/>
<accession>A0A2Z7BBC5</accession>